<dbReference type="InterPro" id="IPR027417">
    <property type="entry name" value="P-loop_NTPase"/>
</dbReference>
<evidence type="ECO:0000256" key="4">
    <source>
        <dbReference type="ARBA" id="ARBA00022692"/>
    </source>
</evidence>
<keyword evidence="8 9" id="KW-0472">Membrane</keyword>
<dbReference type="PROSITE" id="PS50929">
    <property type="entry name" value="ABC_TM1F"/>
    <property type="match status" value="1"/>
</dbReference>
<reference evidence="12 13" key="1">
    <citation type="journal article" date="2009" name="BMC Genomics">
        <title>Complete genome sequence of the sugarcane nitrogen-fixing endophyte Gluconacetobacter diazotrophicus Pal5.</title>
        <authorList>
            <person name="Bertalan M."/>
            <person name="Albano R."/>
            <person name="Padua V."/>
            <person name="Rouws L."/>
            <person name="Rojas C."/>
            <person name="Hemerly A."/>
            <person name="Teixeira K."/>
            <person name="Schwab S."/>
            <person name="Araujo J."/>
            <person name="Oliveira A."/>
            <person name="Franca L."/>
            <person name="Magalhaes V."/>
            <person name="Alqueres S."/>
            <person name="Cardoso A."/>
            <person name="Almeida W."/>
            <person name="Loureiro M.M."/>
            <person name="Nogueira E."/>
            <person name="Cidade D."/>
            <person name="Oliveira D."/>
            <person name="Simao T."/>
            <person name="Macedo J."/>
            <person name="Valadao A."/>
            <person name="Dreschsel M."/>
            <person name="Freitas F."/>
            <person name="Vidal M."/>
            <person name="Guedes H."/>
            <person name="Rodrigues E."/>
            <person name="Meneses C."/>
            <person name="Brioso P."/>
            <person name="Pozzer L."/>
            <person name="Figueiredo D."/>
            <person name="Montano H."/>
            <person name="Junior J."/>
            <person name="Filho G."/>
            <person name="Flores V."/>
            <person name="Ferreira B."/>
            <person name="Branco A."/>
            <person name="Gonzalez P."/>
            <person name="Guillobel H."/>
            <person name="Lemos M."/>
            <person name="Seibel L."/>
            <person name="Macedo J."/>
            <person name="Alves-Ferreira M."/>
            <person name="Sachetto-Martins G."/>
            <person name="Coelho A."/>
            <person name="Santos E."/>
            <person name="Amaral G."/>
            <person name="Neves A."/>
            <person name="Pacheco A.B."/>
            <person name="Carvalho D."/>
            <person name="Lery L."/>
            <person name="Bisch P."/>
            <person name="Rossle S.C."/>
            <person name="Urmenyi T."/>
            <person name="Kruger W.V."/>
            <person name="Martins O."/>
            <person name="Baldani J.I."/>
            <person name="Ferreira P.C."/>
        </authorList>
    </citation>
    <scope>NUCLEOTIDE SEQUENCE [LARGE SCALE GENOMIC DNA]</scope>
    <source>
        <strain evidence="13">ATCC 49037 / DSM 5601 / CCUG 37298 / CIP 103539 / LMG 7603 / PAl5</strain>
    </source>
</reference>
<evidence type="ECO:0000256" key="1">
    <source>
        <dbReference type="ARBA" id="ARBA00004651"/>
    </source>
</evidence>
<dbReference type="InterPro" id="IPR039421">
    <property type="entry name" value="Type_1_exporter"/>
</dbReference>
<dbReference type="SMART" id="SM00382">
    <property type="entry name" value="AAA"/>
    <property type="match status" value="1"/>
</dbReference>
<accession>A9H3B8</accession>
<dbReference type="Pfam" id="PF00005">
    <property type="entry name" value="ABC_tran"/>
    <property type="match status" value="1"/>
</dbReference>
<evidence type="ECO:0000256" key="2">
    <source>
        <dbReference type="ARBA" id="ARBA00022448"/>
    </source>
</evidence>
<feature type="transmembrane region" description="Helical" evidence="9">
    <location>
        <begin position="146"/>
        <end position="166"/>
    </location>
</feature>
<feature type="transmembrane region" description="Helical" evidence="9">
    <location>
        <begin position="256"/>
        <end position="275"/>
    </location>
</feature>
<evidence type="ECO:0000256" key="9">
    <source>
        <dbReference type="SAM" id="Phobius"/>
    </source>
</evidence>
<sequence length="588" mass="62601">MPPGGGPQNSERSTVLLRRLWRSEVRLHRGRIASVIGLTVVMASLTGLYPLVIQRALDMFAAHDPRILYQVPALVILITAAKALSQYGQTVAVQNLVLIVIRGLQARMFRHLLHTDISRIEREAPAQLSARFTTDAVSIREAMIRAVNSIGDVVTVAGLVVSMFYMDWELSLIAAVLYPVAAVPIQRLGKKVRRASGGMQERMGETSALLTESFAQARTVRVYRLEQNEEARVSHTFDQLHMALQRIARGRARVDPVLEVLGGSAVAAVLGFAGWRAARGGATLGDFSGFVAALLLAARPLRALGSLNAALQEGAAGLERIFAVIDEPADIVESPDARPLPAGNGHLRFETCPSSIRTDGGLDGLSFEARPGLTVALVGPSGAGKSTALSLIPRLHDVGAGRIVLDGVDLRALRLGDLRDAIAYVSQDTLLFDLSVADNIRIGRPGATDAEIRTAARAAAAESFIDALPEGFATRVGPGGQRLSGGQRQRVALARALLRDPRVLLLDEATSALDSESEALVQQALGQLRQGRTTIVVAHRLSTVRSADLVVAMAGGQGVECGTHAALMEADGLYARMVRTQAFGEVGP</sequence>
<evidence type="ECO:0000256" key="3">
    <source>
        <dbReference type="ARBA" id="ARBA00022475"/>
    </source>
</evidence>
<dbReference type="SUPFAM" id="SSF52540">
    <property type="entry name" value="P-loop containing nucleoside triphosphate hydrolases"/>
    <property type="match status" value="1"/>
</dbReference>
<keyword evidence="6" id="KW-0067">ATP-binding</keyword>
<dbReference type="AlphaFoldDB" id="A9H3B8"/>
<gene>
    <name evidence="12" type="ordered locus">GDI3354</name>
</gene>
<dbReference type="FunFam" id="3.40.50.300:FF:000221">
    <property type="entry name" value="Multidrug ABC transporter ATP-binding protein"/>
    <property type="match status" value="1"/>
</dbReference>
<dbReference type="GO" id="GO:0005524">
    <property type="term" value="F:ATP binding"/>
    <property type="evidence" value="ECO:0007669"/>
    <property type="project" value="UniProtKB-KW"/>
</dbReference>
<keyword evidence="3" id="KW-1003">Cell membrane</keyword>
<dbReference type="Pfam" id="PF00664">
    <property type="entry name" value="ABC_membrane"/>
    <property type="match status" value="1"/>
</dbReference>
<name>A9H3B8_GLUDA</name>
<keyword evidence="2" id="KW-0813">Transport</keyword>
<evidence type="ECO:0000256" key="6">
    <source>
        <dbReference type="ARBA" id="ARBA00022840"/>
    </source>
</evidence>
<dbReference type="InterPro" id="IPR003439">
    <property type="entry name" value="ABC_transporter-like_ATP-bd"/>
</dbReference>
<dbReference type="KEGG" id="gdi:GDI3354"/>
<dbReference type="InterPro" id="IPR011527">
    <property type="entry name" value="ABC1_TM_dom"/>
</dbReference>
<evidence type="ECO:0000313" key="13">
    <source>
        <dbReference type="Proteomes" id="UP000001176"/>
    </source>
</evidence>
<protein>
    <submittedName>
        <fullName evidence="12">Putative ABC transporter protein</fullName>
    </submittedName>
</protein>
<dbReference type="InterPro" id="IPR017871">
    <property type="entry name" value="ABC_transporter-like_CS"/>
</dbReference>
<dbReference type="PROSITE" id="PS00211">
    <property type="entry name" value="ABC_TRANSPORTER_1"/>
    <property type="match status" value="1"/>
</dbReference>
<keyword evidence="13" id="KW-1185">Reference proteome</keyword>
<dbReference type="Proteomes" id="UP000001176">
    <property type="component" value="Chromosome"/>
</dbReference>
<dbReference type="CDD" id="cd18552">
    <property type="entry name" value="ABC_6TM_MsbA_like"/>
    <property type="match status" value="1"/>
</dbReference>
<proteinExistence type="predicted"/>
<evidence type="ECO:0000256" key="8">
    <source>
        <dbReference type="ARBA" id="ARBA00023136"/>
    </source>
</evidence>
<evidence type="ECO:0000259" key="11">
    <source>
        <dbReference type="PROSITE" id="PS50929"/>
    </source>
</evidence>
<evidence type="ECO:0000313" key="12">
    <source>
        <dbReference type="EMBL" id="CAP57297.1"/>
    </source>
</evidence>
<dbReference type="GO" id="GO:0015421">
    <property type="term" value="F:ABC-type oligopeptide transporter activity"/>
    <property type="evidence" value="ECO:0007669"/>
    <property type="project" value="TreeGrafter"/>
</dbReference>
<dbReference type="PROSITE" id="PS50893">
    <property type="entry name" value="ABC_TRANSPORTER_2"/>
    <property type="match status" value="1"/>
</dbReference>
<dbReference type="GO" id="GO:0005886">
    <property type="term" value="C:plasma membrane"/>
    <property type="evidence" value="ECO:0007669"/>
    <property type="project" value="UniProtKB-SubCell"/>
</dbReference>
<dbReference type="PANTHER" id="PTHR43394">
    <property type="entry name" value="ATP-DEPENDENT PERMEASE MDL1, MITOCHONDRIAL"/>
    <property type="match status" value="1"/>
</dbReference>
<dbReference type="Gene3D" id="3.40.50.300">
    <property type="entry name" value="P-loop containing nucleotide triphosphate hydrolases"/>
    <property type="match status" value="1"/>
</dbReference>
<dbReference type="Gene3D" id="1.20.1560.10">
    <property type="entry name" value="ABC transporter type 1, transmembrane domain"/>
    <property type="match status" value="1"/>
</dbReference>
<feature type="transmembrane region" description="Helical" evidence="9">
    <location>
        <begin position="172"/>
        <end position="189"/>
    </location>
</feature>
<dbReference type="SUPFAM" id="SSF90123">
    <property type="entry name" value="ABC transporter transmembrane region"/>
    <property type="match status" value="1"/>
</dbReference>
<dbReference type="EMBL" id="AM889285">
    <property type="protein sequence ID" value="CAP57297.1"/>
    <property type="molecule type" value="Genomic_DNA"/>
</dbReference>
<organism evidence="12 13">
    <name type="scientific">Gluconacetobacter diazotrophicus (strain ATCC 49037 / DSM 5601 / CCUG 37298 / CIP 103539 / LMG 7603 / PAl5)</name>
    <dbReference type="NCBI Taxonomy" id="272568"/>
    <lineage>
        <taxon>Bacteria</taxon>
        <taxon>Pseudomonadati</taxon>
        <taxon>Pseudomonadota</taxon>
        <taxon>Alphaproteobacteria</taxon>
        <taxon>Acetobacterales</taxon>
        <taxon>Acetobacteraceae</taxon>
        <taxon>Gluconacetobacter</taxon>
    </lineage>
</organism>
<keyword evidence="4 9" id="KW-0812">Transmembrane</keyword>
<evidence type="ECO:0000256" key="5">
    <source>
        <dbReference type="ARBA" id="ARBA00022741"/>
    </source>
</evidence>
<dbReference type="InterPro" id="IPR036640">
    <property type="entry name" value="ABC1_TM_sf"/>
</dbReference>
<evidence type="ECO:0000256" key="7">
    <source>
        <dbReference type="ARBA" id="ARBA00022989"/>
    </source>
</evidence>
<evidence type="ECO:0000259" key="10">
    <source>
        <dbReference type="PROSITE" id="PS50893"/>
    </source>
</evidence>
<dbReference type="GO" id="GO:0016887">
    <property type="term" value="F:ATP hydrolysis activity"/>
    <property type="evidence" value="ECO:0007669"/>
    <property type="project" value="InterPro"/>
</dbReference>
<dbReference type="PANTHER" id="PTHR43394:SF1">
    <property type="entry name" value="ATP-BINDING CASSETTE SUB-FAMILY B MEMBER 10, MITOCHONDRIAL"/>
    <property type="match status" value="1"/>
</dbReference>
<feature type="domain" description="ABC transporter" evidence="10">
    <location>
        <begin position="347"/>
        <end position="580"/>
    </location>
</feature>
<keyword evidence="5" id="KW-0547">Nucleotide-binding</keyword>
<dbReference type="InterPro" id="IPR003593">
    <property type="entry name" value="AAA+_ATPase"/>
</dbReference>
<comment type="subcellular location">
    <subcellularLocation>
        <location evidence="1">Cell membrane</location>
        <topology evidence="1">Multi-pass membrane protein</topology>
    </subcellularLocation>
</comment>
<feature type="domain" description="ABC transmembrane type-1" evidence="11">
    <location>
        <begin position="35"/>
        <end position="313"/>
    </location>
</feature>
<keyword evidence="7 9" id="KW-1133">Transmembrane helix</keyword>
<feature type="transmembrane region" description="Helical" evidence="9">
    <location>
        <begin position="32"/>
        <end position="53"/>
    </location>
</feature>